<dbReference type="GO" id="GO:0005829">
    <property type="term" value="C:cytosol"/>
    <property type="evidence" value="ECO:0007669"/>
    <property type="project" value="TreeGrafter"/>
</dbReference>
<dbReference type="AlphaFoldDB" id="A0A4R3V4T5"/>
<feature type="compositionally biased region" description="Low complexity" evidence="1">
    <location>
        <begin position="31"/>
        <end position="41"/>
    </location>
</feature>
<feature type="compositionally biased region" description="Acidic residues" evidence="1">
    <location>
        <begin position="325"/>
        <end position="336"/>
    </location>
</feature>
<keyword evidence="5" id="KW-1185">Reference proteome</keyword>
<feature type="domain" description="Pyridoxamine kinase/Phosphomethylpyrimidine kinase" evidence="3">
    <location>
        <begin position="68"/>
        <end position="309"/>
    </location>
</feature>
<dbReference type="GO" id="GO:0008972">
    <property type="term" value="F:phosphomethylpyrimidine kinase activity"/>
    <property type="evidence" value="ECO:0007669"/>
    <property type="project" value="TreeGrafter"/>
</dbReference>
<evidence type="ECO:0000313" key="4">
    <source>
        <dbReference type="EMBL" id="TCU98780.1"/>
    </source>
</evidence>
<dbReference type="SUPFAM" id="SSF53613">
    <property type="entry name" value="Ribokinase-like"/>
    <property type="match status" value="1"/>
</dbReference>
<feature type="chain" id="PRO_5020796122" evidence="2">
    <location>
        <begin position="29"/>
        <end position="347"/>
    </location>
</feature>
<feature type="region of interest" description="Disordered" evidence="1">
    <location>
        <begin position="31"/>
        <end position="63"/>
    </location>
</feature>
<reference evidence="4 5" key="1">
    <citation type="submission" date="2019-03" db="EMBL/GenBank/DDBJ databases">
        <title>Genomic Encyclopedia of Type Strains, Phase IV (KMG-IV): sequencing the most valuable type-strain genomes for metagenomic binning, comparative biology and taxonomic classification.</title>
        <authorList>
            <person name="Goeker M."/>
        </authorList>
    </citation>
    <scope>NUCLEOTIDE SEQUENCE [LARGE SCALE GENOMIC DNA]</scope>
    <source>
        <strain evidence="4 5">DSM 654</strain>
    </source>
</reference>
<keyword evidence="4" id="KW-0418">Kinase</keyword>
<gene>
    <name evidence="4" type="ORF">EV671_100955</name>
</gene>
<keyword evidence="2" id="KW-0732">Signal</keyword>
<evidence type="ECO:0000259" key="3">
    <source>
        <dbReference type="Pfam" id="PF08543"/>
    </source>
</evidence>
<feature type="region of interest" description="Disordered" evidence="1">
    <location>
        <begin position="325"/>
        <end position="347"/>
    </location>
</feature>
<sequence>MLRANACAQGLRSTLLAADSTLCGSSLAATATTPMSPTSHPADPEVDQAQDEQESPPPACVLSFNASDASGAGGLAGDVSTIAAMGAHCLPVVTAIVLRDTAEVFEHHNLDADVLAEQARHILEDVPITAWKVGFLGNAEGVSAVAEVLSDYPDVPLVTYLPSVAWIDEDEQQQYLDALRELVLPQTAVLVGNHKTLTDFLLPDWDSERSPSARELAVAAAQAGAQHVLVTGIQLPNQYVDNVLANSQGPITGEKFERFETAFVGAGDTLSAALAALLSVGAELHSAVSEALSFLDQSLDAGFRPGMGNVIPDRFFWALPAADEEGAEPAFDEPEPEQPPKSPRRMH</sequence>
<name>A0A4R3V4T5_ROSSA</name>
<accession>A0A4R3V4T5</accession>
<dbReference type="PANTHER" id="PTHR20858:SF17">
    <property type="entry name" value="HYDROXYMETHYLPYRIMIDINE_PHOSPHOMETHYLPYRIMIDINE KINASE THI20-RELATED"/>
    <property type="match status" value="1"/>
</dbReference>
<dbReference type="Gene3D" id="3.40.1190.20">
    <property type="match status" value="1"/>
</dbReference>
<dbReference type="GO" id="GO:0008902">
    <property type="term" value="F:hydroxymethylpyrimidine kinase activity"/>
    <property type="evidence" value="ECO:0007669"/>
    <property type="project" value="TreeGrafter"/>
</dbReference>
<dbReference type="InterPro" id="IPR013749">
    <property type="entry name" value="PM/HMP-P_kinase-1"/>
</dbReference>
<dbReference type="GO" id="GO:0009229">
    <property type="term" value="P:thiamine diphosphate biosynthetic process"/>
    <property type="evidence" value="ECO:0007669"/>
    <property type="project" value="UniProtKB-UniPathway"/>
</dbReference>
<evidence type="ECO:0000313" key="5">
    <source>
        <dbReference type="Proteomes" id="UP000295110"/>
    </source>
</evidence>
<keyword evidence="4" id="KW-0808">Transferase</keyword>
<protein>
    <submittedName>
        <fullName evidence="4">Hydroxymethylpyrimidine/phosphomethylpyrimidine kinase</fullName>
    </submittedName>
</protein>
<feature type="signal peptide" evidence="2">
    <location>
        <begin position="1"/>
        <end position="28"/>
    </location>
</feature>
<evidence type="ECO:0000256" key="1">
    <source>
        <dbReference type="SAM" id="MobiDB-lite"/>
    </source>
</evidence>
<dbReference type="PANTHER" id="PTHR20858">
    <property type="entry name" value="PHOSPHOMETHYLPYRIMIDINE KINASE"/>
    <property type="match status" value="1"/>
</dbReference>
<evidence type="ECO:0000256" key="2">
    <source>
        <dbReference type="SAM" id="SignalP"/>
    </source>
</evidence>
<dbReference type="GO" id="GO:0009228">
    <property type="term" value="P:thiamine biosynthetic process"/>
    <property type="evidence" value="ECO:0007669"/>
    <property type="project" value="TreeGrafter"/>
</dbReference>
<organism evidence="4 5">
    <name type="scientific">Roseateles saccharophilus</name>
    <name type="common">Pseudomonas saccharophila</name>
    <dbReference type="NCBI Taxonomy" id="304"/>
    <lineage>
        <taxon>Bacteria</taxon>
        <taxon>Pseudomonadati</taxon>
        <taxon>Pseudomonadota</taxon>
        <taxon>Betaproteobacteria</taxon>
        <taxon>Burkholderiales</taxon>
        <taxon>Sphaerotilaceae</taxon>
        <taxon>Roseateles</taxon>
    </lineage>
</organism>
<dbReference type="UniPathway" id="UPA00060">
    <property type="reaction ID" value="UER00138"/>
</dbReference>
<feature type="compositionally biased region" description="Acidic residues" evidence="1">
    <location>
        <begin position="44"/>
        <end position="54"/>
    </location>
</feature>
<dbReference type="EMBL" id="SMBU01000009">
    <property type="protein sequence ID" value="TCU98780.1"/>
    <property type="molecule type" value="Genomic_DNA"/>
</dbReference>
<dbReference type="Pfam" id="PF08543">
    <property type="entry name" value="Phos_pyr_kin"/>
    <property type="match status" value="1"/>
</dbReference>
<dbReference type="InterPro" id="IPR029056">
    <property type="entry name" value="Ribokinase-like"/>
</dbReference>
<comment type="caution">
    <text evidence="4">The sequence shown here is derived from an EMBL/GenBank/DDBJ whole genome shotgun (WGS) entry which is preliminary data.</text>
</comment>
<proteinExistence type="predicted"/>
<dbReference type="Proteomes" id="UP000295110">
    <property type="component" value="Unassembled WGS sequence"/>
</dbReference>